<feature type="compositionally biased region" description="Low complexity" evidence="1">
    <location>
        <begin position="337"/>
        <end position="356"/>
    </location>
</feature>
<dbReference type="AlphaFoldDB" id="A0AAD9GCI9"/>
<keyword evidence="3" id="KW-1185">Reference proteome</keyword>
<evidence type="ECO:0000256" key="1">
    <source>
        <dbReference type="SAM" id="MobiDB-lite"/>
    </source>
</evidence>
<dbReference type="InterPro" id="IPR042470">
    <property type="entry name" value="RMI1_N_C_sf"/>
</dbReference>
<accession>A0AAD9GCI9</accession>
<feature type="compositionally biased region" description="Polar residues" evidence="1">
    <location>
        <begin position="261"/>
        <end position="276"/>
    </location>
</feature>
<dbReference type="Proteomes" id="UP001195914">
    <property type="component" value="Unassembled WGS sequence"/>
</dbReference>
<gene>
    <name evidence="2" type="ORF">X943_000278</name>
</gene>
<dbReference type="Gene3D" id="2.40.50.770">
    <property type="entry name" value="RecQ-mediated genome instability protein Rmi1, C-terminal domain"/>
    <property type="match status" value="1"/>
</dbReference>
<evidence type="ECO:0000313" key="3">
    <source>
        <dbReference type="Proteomes" id="UP001195914"/>
    </source>
</evidence>
<reference evidence="2" key="1">
    <citation type="journal article" date="2014" name="Nucleic Acids Res.">
        <title>The evolutionary dynamics of variant antigen genes in Babesia reveal a history of genomic innovation underlying host-parasite interaction.</title>
        <authorList>
            <person name="Jackson A.P."/>
            <person name="Otto T.D."/>
            <person name="Darby A."/>
            <person name="Ramaprasad A."/>
            <person name="Xia D."/>
            <person name="Echaide I.E."/>
            <person name="Farber M."/>
            <person name="Gahlot S."/>
            <person name="Gamble J."/>
            <person name="Gupta D."/>
            <person name="Gupta Y."/>
            <person name="Jackson L."/>
            <person name="Malandrin L."/>
            <person name="Malas T.B."/>
            <person name="Moussa E."/>
            <person name="Nair M."/>
            <person name="Reid A.J."/>
            <person name="Sanders M."/>
            <person name="Sharma J."/>
            <person name="Tracey A."/>
            <person name="Quail M.A."/>
            <person name="Weir W."/>
            <person name="Wastling J.M."/>
            <person name="Hall N."/>
            <person name="Willadsen P."/>
            <person name="Lingelbach K."/>
            <person name="Shiels B."/>
            <person name="Tait A."/>
            <person name="Berriman M."/>
            <person name="Allred D.R."/>
            <person name="Pain A."/>
        </authorList>
    </citation>
    <scope>NUCLEOTIDE SEQUENCE</scope>
    <source>
        <strain evidence="2">1802A</strain>
    </source>
</reference>
<organism evidence="2 3">
    <name type="scientific">Babesia divergens</name>
    <dbReference type="NCBI Taxonomy" id="32595"/>
    <lineage>
        <taxon>Eukaryota</taxon>
        <taxon>Sar</taxon>
        <taxon>Alveolata</taxon>
        <taxon>Apicomplexa</taxon>
        <taxon>Aconoidasida</taxon>
        <taxon>Piroplasmida</taxon>
        <taxon>Babesiidae</taxon>
        <taxon>Babesia</taxon>
    </lineage>
</organism>
<comment type="caution">
    <text evidence="2">The sequence shown here is derived from an EMBL/GenBank/DDBJ whole genome shotgun (WGS) entry which is preliminary data.</text>
</comment>
<proteinExistence type="predicted"/>
<reference evidence="2" key="2">
    <citation type="submission" date="2021-05" db="EMBL/GenBank/DDBJ databases">
        <authorList>
            <person name="Pain A."/>
        </authorList>
    </citation>
    <scope>NUCLEOTIDE SEQUENCE</scope>
    <source>
        <strain evidence="2">1802A</strain>
    </source>
</reference>
<feature type="region of interest" description="Disordered" evidence="1">
    <location>
        <begin position="223"/>
        <end position="356"/>
    </location>
</feature>
<protein>
    <submittedName>
        <fullName evidence="2">Uncharacterized protein</fullName>
    </submittedName>
</protein>
<evidence type="ECO:0000313" key="2">
    <source>
        <dbReference type="EMBL" id="KAK1935899.1"/>
    </source>
</evidence>
<dbReference type="EMBL" id="JAHBMH010000044">
    <property type="protein sequence ID" value="KAK1935899.1"/>
    <property type="molecule type" value="Genomic_DNA"/>
</dbReference>
<name>A0AAD9GCI9_BABDI</name>
<sequence length="356" mass="37705">MKVAAGVLQQIGKRWNVIIPAEAVDEIVRVSDSYQKYVGESETFEDVVLGTDLYLLRSILDNGRVVDIGKEGISSSNGIDALGRPLFCQVVNVVDLTRPRGAGSSVGSSEDPLYKVTLTTGKESFYALLLNTKINITDIAPGSKLLITEPNILHADSVAVLYPKDYSQLGGKVMTLYSSWEVEREVMLKRTAVNKGGAASGAPRFEPLKPQSNRLEDRLGSLAIKVPPKAKENKAESSVKPGALEPKRNNAPSTAPKGRQSKQGVNHPNAKSTVSVPKSRGEPPKAIRAAPKKAEGPAAAAKGQSPPKKGSDPASSDKSTPPPSKGKAAHATKQPRSAKAATSNAISTSNSTARKR</sequence>